<name>A0A494X7K8_9BACL</name>
<dbReference type="EMBL" id="RBZM01000019">
    <property type="protein sequence ID" value="RKP44296.1"/>
    <property type="molecule type" value="Genomic_DNA"/>
</dbReference>
<reference evidence="2 3" key="1">
    <citation type="submission" date="2018-10" db="EMBL/GenBank/DDBJ databases">
        <title>Cohnella sp. M2MS4P-1, whole genome shotgun sequence.</title>
        <authorList>
            <person name="Tuo L."/>
        </authorList>
    </citation>
    <scope>NUCLEOTIDE SEQUENCE [LARGE SCALE GENOMIC DNA]</scope>
    <source>
        <strain evidence="2 3">M2MS4P-1</strain>
    </source>
</reference>
<feature type="region of interest" description="Disordered" evidence="1">
    <location>
        <begin position="1"/>
        <end position="22"/>
    </location>
</feature>
<sequence length="66" mass="7811">MKRRRTNFDGNPELPRIYVGTPGPQMRRISEVATEFRSCPEAAKFRRFGDIRGMRRDIITLQDENR</sequence>
<keyword evidence="3" id="KW-1185">Reference proteome</keyword>
<evidence type="ECO:0000313" key="3">
    <source>
        <dbReference type="Proteomes" id="UP000282076"/>
    </source>
</evidence>
<evidence type="ECO:0000313" key="2">
    <source>
        <dbReference type="EMBL" id="RKP44296.1"/>
    </source>
</evidence>
<dbReference type="AlphaFoldDB" id="A0A494X7K8"/>
<evidence type="ECO:0000256" key="1">
    <source>
        <dbReference type="SAM" id="MobiDB-lite"/>
    </source>
</evidence>
<protein>
    <submittedName>
        <fullName evidence="2">Uncharacterized protein</fullName>
    </submittedName>
</protein>
<proteinExistence type="predicted"/>
<dbReference type="Proteomes" id="UP000282076">
    <property type="component" value="Unassembled WGS sequence"/>
</dbReference>
<gene>
    <name evidence="2" type="ORF">D7Z26_26900</name>
</gene>
<comment type="caution">
    <text evidence="2">The sequence shown here is derived from an EMBL/GenBank/DDBJ whole genome shotgun (WGS) entry which is preliminary data.</text>
</comment>
<organism evidence="2 3">
    <name type="scientific">Cohnella endophytica</name>
    <dbReference type="NCBI Taxonomy" id="2419778"/>
    <lineage>
        <taxon>Bacteria</taxon>
        <taxon>Bacillati</taxon>
        <taxon>Bacillota</taxon>
        <taxon>Bacilli</taxon>
        <taxon>Bacillales</taxon>
        <taxon>Paenibacillaceae</taxon>
        <taxon>Cohnella</taxon>
    </lineage>
</organism>
<accession>A0A494X7K8</accession>